<dbReference type="SUPFAM" id="SSF51182">
    <property type="entry name" value="RmlC-like cupins"/>
    <property type="match status" value="1"/>
</dbReference>
<gene>
    <name evidence="3" type="ORF">GCM10023191_043900</name>
</gene>
<organism evidence="3 4">
    <name type="scientific">Actinoallomurus oryzae</name>
    <dbReference type="NCBI Taxonomy" id="502180"/>
    <lineage>
        <taxon>Bacteria</taxon>
        <taxon>Bacillati</taxon>
        <taxon>Actinomycetota</taxon>
        <taxon>Actinomycetes</taxon>
        <taxon>Streptosporangiales</taxon>
        <taxon>Thermomonosporaceae</taxon>
        <taxon>Actinoallomurus</taxon>
    </lineage>
</organism>
<dbReference type="Gene3D" id="2.60.120.10">
    <property type="entry name" value="Jelly Rolls"/>
    <property type="match status" value="1"/>
</dbReference>
<dbReference type="InterPro" id="IPR013096">
    <property type="entry name" value="Cupin_2"/>
</dbReference>
<dbReference type="Pfam" id="PF07883">
    <property type="entry name" value="Cupin_2"/>
    <property type="match status" value="1"/>
</dbReference>
<keyword evidence="4" id="KW-1185">Reference proteome</keyword>
<dbReference type="RefSeq" id="WP_345466595.1">
    <property type="nucleotide sequence ID" value="NZ_BAABHF010000024.1"/>
</dbReference>
<dbReference type="EMBL" id="BAABHF010000024">
    <property type="protein sequence ID" value="GAA4498524.1"/>
    <property type="molecule type" value="Genomic_DNA"/>
</dbReference>
<evidence type="ECO:0000256" key="1">
    <source>
        <dbReference type="ARBA" id="ARBA00022723"/>
    </source>
</evidence>
<comment type="caution">
    <text evidence="3">The sequence shown here is derived from an EMBL/GenBank/DDBJ whole genome shotgun (WGS) entry which is preliminary data.</text>
</comment>
<dbReference type="InterPro" id="IPR051610">
    <property type="entry name" value="GPI/OXD"/>
</dbReference>
<reference evidence="4" key="1">
    <citation type="journal article" date="2019" name="Int. J. Syst. Evol. Microbiol.">
        <title>The Global Catalogue of Microorganisms (GCM) 10K type strain sequencing project: providing services to taxonomists for standard genome sequencing and annotation.</title>
        <authorList>
            <consortium name="The Broad Institute Genomics Platform"/>
            <consortium name="The Broad Institute Genome Sequencing Center for Infectious Disease"/>
            <person name="Wu L."/>
            <person name="Ma J."/>
        </authorList>
    </citation>
    <scope>NUCLEOTIDE SEQUENCE [LARGE SCALE GENOMIC DNA]</scope>
    <source>
        <strain evidence="4">JCM 17933</strain>
    </source>
</reference>
<evidence type="ECO:0000313" key="4">
    <source>
        <dbReference type="Proteomes" id="UP001500503"/>
    </source>
</evidence>
<dbReference type="InterPro" id="IPR014710">
    <property type="entry name" value="RmlC-like_jellyroll"/>
</dbReference>
<evidence type="ECO:0000259" key="2">
    <source>
        <dbReference type="Pfam" id="PF07883"/>
    </source>
</evidence>
<protein>
    <submittedName>
        <fullName evidence="3">Cupin domain-containing protein</fullName>
    </submittedName>
</protein>
<sequence>MPVNTLAEAKKIEFHGLTAHPMAVPSRGSAELAIWYLEVPPGLRGEEHTVDREEVFVVRSGRMSATIGGDPYEAGPGDAVIVPPGVPFSMLNDGSEPARLVVCTSAGVRATLNGRTVVPPWSE</sequence>
<dbReference type="InterPro" id="IPR011051">
    <property type="entry name" value="RmlC_Cupin_sf"/>
</dbReference>
<keyword evidence="1" id="KW-0479">Metal-binding</keyword>
<name>A0ABP8Q6Z1_9ACTN</name>
<dbReference type="PANTHER" id="PTHR35848">
    <property type="entry name" value="OXALATE-BINDING PROTEIN"/>
    <property type="match status" value="1"/>
</dbReference>
<evidence type="ECO:0000313" key="3">
    <source>
        <dbReference type="EMBL" id="GAA4498524.1"/>
    </source>
</evidence>
<proteinExistence type="predicted"/>
<dbReference type="Proteomes" id="UP001500503">
    <property type="component" value="Unassembled WGS sequence"/>
</dbReference>
<feature type="domain" description="Cupin type-2" evidence="2">
    <location>
        <begin position="36"/>
        <end position="102"/>
    </location>
</feature>
<accession>A0ABP8Q6Z1</accession>